<dbReference type="GO" id="GO:0006096">
    <property type="term" value="P:glycolytic process"/>
    <property type="evidence" value="ECO:0007669"/>
    <property type="project" value="UniProtKB-UniRule"/>
</dbReference>
<gene>
    <name evidence="5" type="ORF">E4T21_17635</name>
</gene>
<dbReference type="PROSITE" id="PS51440">
    <property type="entry name" value="TIM_2"/>
    <property type="match status" value="1"/>
</dbReference>
<dbReference type="SUPFAM" id="SSF51351">
    <property type="entry name" value="Triosephosphate isomerase (TIM)"/>
    <property type="match status" value="1"/>
</dbReference>
<evidence type="ECO:0000256" key="1">
    <source>
        <dbReference type="ARBA" id="ARBA00004939"/>
    </source>
</evidence>
<dbReference type="NCBIfam" id="TIGR00419">
    <property type="entry name" value="tim"/>
    <property type="match status" value="1"/>
</dbReference>
<reference evidence="5" key="1">
    <citation type="submission" date="2021-02" db="EMBL/GenBank/DDBJ databases">
        <title>Strain Y2R2, a novel species of the genus Halomonas.</title>
        <authorList>
            <person name="Huang H."/>
        </authorList>
    </citation>
    <scope>NUCLEOTIDE SEQUENCE</scope>
    <source>
        <strain evidence="5">Y2R2</strain>
    </source>
</reference>
<dbReference type="AlphaFoldDB" id="A0A5C1NHL1"/>
<keyword evidence="3 4" id="KW-0413">Isomerase</keyword>
<dbReference type="InterPro" id="IPR035990">
    <property type="entry name" value="TIM_sf"/>
</dbReference>
<comment type="subcellular location">
    <subcellularLocation>
        <location evidence="4">Cytoplasm</location>
    </subcellularLocation>
</comment>
<dbReference type="PROSITE" id="PS00171">
    <property type="entry name" value="TIM_1"/>
    <property type="match status" value="1"/>
</dbReference>
<accession>A0A5C1NHL1</accession>
<comment type="catalytic activity">
    <reaction evidence="4">
        <text>D-glyceraldehyde 3-phosphate = dihydroxyacetone phosphate</text>
        <dbReference type="Rhea" id="RHEA:18585"/>
        <dbReference type="ChEBI" id="CHEBI:57642"/>
        <dbReference type="ChEBI" id="CHEBI:59776"/>
        <dbReference type="EC" id="5.3.1.1"/>
    </reaction>
</comment>
<evidence type="ECO:0000313" key="5">
    <source>
        <dbReference type="EMBL" id="QEM83162.1"/>
    </source>
</evidence>
<sequence>MTTPNATFWIGTSWKMNKNLSEAAHYVEQIAQARIFHDPRLQGFVIPPFTALAQVCRDLAGSPIKVGAQNMHWAESGAFTGEVSPGMVADCGATIVELGHSERREYFAENDIDLNRKVHAALNKGLTPLLCVGETSEEKALGAAAETVVRQCRMALAGVDGHDLDRVLIAYEPVWAIGENGVPASAEYAAHMHRQIRQSLPTNSRGEPLTVLYGGSVNAENCEELAALDDIGGLFIGRSAWQAEGLVDIATRALGARFGAHNMPTTNTA</sequence>
<dbReference type="Gene3D" id="3.20.20.70">
    <property type="entry name" value="Aldolase class I"/>
    <property type="match status" value="1"/>
</dbReference>
<dbReference type="PANTHER" id="PTHR21139">
    <property type="entry name" value="TRIOSEPHOSPHATE ISOMERASE"/>
    <property type="match status" value="1"/>
</dbReference>
<organism evidence="5 6">
    <name type="scientific">Halomonas binhaiensis</name>
    <dbReference type="NCBI Taxonomy" id="2562282"/>
    <lineage>
        <taxon>Bacteria</taxon>
        <taxon>Pseudomonadati</taxon>
        <taxon>Pseudomonadota</taxon>
        <taxon>Gammaproteobacteria</taxon>
        <taxon>Oceanospirillales</taxon>
        <taxon>Halomonadaceae</taxon>
        <taxon>Halomonas</taxon>
    </lineage>
</organism>
<dbReference type="GO" id="GO:0019563">
    <property type="term" value="P:glycerol catabolic process"/>
    <property type="evidence" value="ECO:0007669"/>
    <property type="project" value="TreeGrafter"/>
</dbReference>
<dbReference type="NCBIfam" id="NF000722">
    <property type="entry name" value="PRK00042.2-1"/>
    <property type="match status" value="1"/>
</dbReference>
<keyword evidence="4" id="KW-0963">Cytoplasm</keyword>
<dbReference type="EMBL" id="CP038437">
    <property type="protein sequence ID" value="QEM83162.1"/>
    <property type="molecule type" value="Genomic_DNA"/>
</dbReference>
<dbReference type="RefSeq" id="WP_149286284.1">
    <property type="nucleotide sequence ID" value="NZ_CP038437.2"/>
</dbReference>
<dbReference type="Proteomes" id="UP000324285">
    <property type="component" value="Chromosome"/>
</dbReference>
<comment type="pathway">
    <text evidence="4">Carbohydrate biosynthesis; gluconeogenesis.</text>
</comment>
<dbReference type="GO" id="GO:0004807">
    <property type="term" value="F:triose-phosphate isomerase activity"/>
    <property type="evidence" value="ECO:0007669"/>
    <property type="project" value="UniProtKB-UniRule"/>
</dbReference>
<evidence type="ECO:0000313" key="6">
    <source>
        <dbReference type="Proteomes" id="UP000324285"/>
    </source>
</evidence>
<evidence type="ECO:0000256" key="4">
    <source>
        <dbReference type="RuleBase" id="RU363013"/>
    </source>
</evidence>
<dbReference type="KEGG" id="hbh:E4T21_17635"/>
<dbReference type="UniPathway" id="UPA00138"/>
<proteinExistence type="inferred from homology"/>
<dbReference type="InterPro" id="IPR020861">
    <property type="entry name" value="Triosephosphate_isomerase_AS"/>
</dbReference>
<dbReference type="OrthoDB" id="9809429at2"/>
<comment type="pathway">
    <text evidence="4">Carbohydrate degradation; glycolysis; D-glyceraldehyde 3-phosphate from glycerone phosphate: step 1/1.</text>
</comment>
<evidence type="ECO:0000256" key="2">
    <source>
        <dbReference type="ARBA" id="ARBA00007422"/>
    </source>
</evidence>
<dbReference type="CDD" id="cd00311">
    <property type="entry name" value="TIM"/>
    <property type="match status" value="1"/>
</dbReference>
<comment type="pathway">
    <text evidence="1">Carbohydrate metabolism; erythritol degradation.</text>
</comment>
<keyword evidence="4" id="KW-0324">Glycolysis</keyword>
<dbReference type="GO" id="GO:0046166">
    <property type="term" value="P:glyceraldehyde-3-phosphate biosynthetic process"/>
    <property type="evidence" value="ECO:0007669"/>
    <property type="project" value="TreeGrafter"/>
</dbReference>
<comment type="subunit">
    <text evidence="4">Homodimer.</text>
</comment>
<keyword evidence="6" id="KW-1185">Reference proteome</keyword>
<dbReference type="InterPro" id="IPR000652">
    <property type="entry name" value="Triosephosphate_isomerase"/>
</dbReference>
<comment type="similarity">
    <text evidence="2 4">Belongs to the triosephosphate isomerase family.</text>
</comment>
<dbReference type="Pfam" id="PF00121">
    <property type="entry name" value="TIM"/>
    <property type="match status" value="1"/>
</dbReference>
<dbReference type="PANTHER" id="PTHR21139:SF42">
    <property type="entry name" value="TRIOSEPHOSPHATE ISOMERASE"/>
    <property type="match status" value="1"/>
</dbReference>
<dbReference type="InterPro" id="IPR013785">
    <property type="entry name" value="Aldolase_TIM"/>
</dbReference>
<keyword evidence="4" id="KW-0312">Gluconeogenesis</keyword>
<dbReference type="EC" id="5.3.1.1" evidence="4"/>
<name>A0A5C1NHL1_9GAMM</name>
<dbReference type="UniPathway" id="UPA00109">
    <property type="reaction ID" value="UER00189"/>
</dbReference>
<dbReference type="GO" id="GO:0006094">
    <property type="term" value="P:gluconeogenesis"/>
    <property type="evidence" value="ECO:0007669"/>
    <property type="project" value="UniProtKB-UniPathway"/>
</dbReference>
<dbReference type="GO" id="GO:0005829">
    <property type="term" value="C:cytosol"/>
    <property type="evidence" value="ECO:0007669"/>
    <property type="project" value="TreeGrafter"/>
</dbReference>
<protein>
    <recommendedName>
        <fullName evidence="4">Triosephosphate isomerase</fullName>
        <ecNumber evidence="4">5.3.1.1</ecNumber>
    </recommendedName>
</protein>
<evidence type="ECO:0000256" key="3">
    <source>
        <dbReference type="ARBA" id="ARBA00023235"/>
    </source>
</evidence>